<protein>
    <submittedName>
        <fullName evidence="2">DUF4238 domain-containing protein</fullName>
    </submittedName>
</protein>
<organism evidence="2 3">
    <name type="scientific">Nostoc favosum CHAB5714</name>
    <dbReference type="NCBI Taxonomy" id="2780399"/>
    <lineage>
        <taxon>Bacteria</taxon>
        <taxon>Bacillati</taxon>
        <taxon>Cyanobacteriota</taxon>
        <taxon>Cyanophyceae</taxon>
        <taxon>Nostocales</taxon>
        <taxon>Nostocaceae</taxon>
        <taxon>Nostoc</taxon>
        <taxon>Nostoc favosum</taxon>
    </lineage>
</organism>
<sequence length="366" mass="41290">MPENKLQHYVPKVYLRAFSTVAGGAAINLLNVDRNQPIQNAPIKGQCARNYLYGRDGELEKALQGPEGLYGRLAAKAIANPSDLSDAELNELRNLMLLQTFRSYGYLEKQIAMSNQHDADLLSAADGKRDQVELLDMTIPMAVDMALEHFMEMRWHIADLETVILVNNSRVDFLTSDDPAIHINRFHVQRRLIGGYGMGSSGCILLMPIAPRLLLMAFDPYIYKADGPTGSLVICREDQDVADLNALQLLHARHNVYFARWESAEKVQADFAKAKDGRPNTWHTFKYFRPAKQTPRGTQYVAIDRPAGGEEVVGTISMFSQVHVTPNRWPRFLRYRLKPSFVDTGTGQGVVRPGHPSLKRVMRRDR</sequence>
<accession>A0ABS8IN21</accession>
<keyword evidence="3" id="KW-1185">Reference proteome</keyword>
<feature type="compositionally biased region" description="Basic residues" evidence="1">
    <location>
        <begin position="357"/>
        <end position="366"/>
    </location>
</feature>
<comment type="caution">
    <text evidence="2">The sequence shown here is derived from an EMBL/GenBank/DDBJ whole genome shotgun (WGS) entry which is preliminary data.</text>
</comment>
<dbReference type="InterPro" id="IPR025332">
    <property type="entry name" value="DUF4238"/>
</dbReference>
<evidence type="ECO:0000313" key="2">
    <source>
        <dbReference type="EMBL" id="MCC5605159.1"/>
    </source>
</evidence>
<name>A0ABS8IN21_9NOSO</name>
<dbReference type="EMBL" id="JAIVFQ010000220">
    <property type="protein sequence ID" value="MCC5605159.1"/>
    <property type="molecule type" value="Genomic_DNA"/>
</dbReference>
<evidence type="ECO:0000313" key="3">
    <source>
        <dbReference type="Proteomes" id="UP001199525"/>
    </source>
</evidence>
<dbReference type="RefSeq" id="WP_229491309.1">
    <property type="nucleotide sequence ID" value="NZ_JAIVFQ010000220.1"/>
</dbReference>
<proteinExistence type="predicted"/>
<gene>
    <name evidence="2" type="ORF">LC586_40180</name>
</gene>
<dbReference type="Pfam" id="PF14022">
    <property type="entry name" value="DUF4238"/>
    <property type="match status" value="1"/>
</dbReference>
<feature type="region of interest" description="Disordered" evidence="1">
    <location>
        <begin position="346"/>
        <end position="366"/>
    </location>
</feature>
<reference evidence="2 3" key="1">
    <citation type="journal article" date="2021" name="Microorganisms">
        <title>Genome Evolution of Filamentous Cyanobacterium Nostoc Species: From Facultative Symbiosis to Free Living.</title>
        <authorList>
            <person name="Huo D."/>
            <person name="Li H."/>
            <person name="Cai F."/>
            <person name="Guo X."/>
            <person name="Qiao Z."/>
            <person name="Wang W."/>
            <person name="Yu G."/>
            <person name="Li R."/>
        </authorList>
    </citation>
    <scope>NUCLEOTIDE SEQUENCE [LARGE SCALE GENOMIC DNA]</scope>
    <source>
        <strain evidence="2 3">CHAB 5714</strain>
    </source>
</reference>
<evidence type="ECO:0000256" key="1">
    <source>
        <dbReference type="SAM" id="MobiDB-lite"/>
    </source>
</evidence>
<dbReference type="Proteomes" id="UP001199525">
    <property type="component" value="Unassembled WGS sequence"/>
</dbReference>